<dbReference type="GO" id="GO:0001907">
    <property type="term" value="P:symbiont-mediated killing of host cell"/>
    <property type="evidence" value="ECO:0007669"/>
    <property type="project" value="InterPro"/>
</dbReference>
<dbReference type="Gene3D" id="1.20.190.10">
    <property type="entry name" value="Pesticidal crystal protein, N-terminal domain"/>
    <property type="match status" value="1"/>
</dbReference>
<dbReference type="AlphaFoldDB" id="D4ZHH7"/>
<dbReference type="eggNOG" id="ENOG5032XGN">
    <property type="taxonomic scope" value="Bacteria"/>
</dbReference>
<evidence type="ECO:0000256" key="3">
    <source>
        <dbReference type="ARBA" id="ARBA00022969"/>
    </source>
</evidence>
<dbReference type="InterPro" id="IPR005639">
    <property type="entry name" value="Pest_crys_dom_I"/>
</dbReference>
<evidence type="ECO:0000313" key="7">
    <source>
        <dbReference type="Proteomes" id="UP000002350"/>
    </source>
</evidence>
<dbReference type="HOGENOM" id="CLU_660469_0_0_6"/>
<evidence type="ECO:0000256" key="2">
    <source>
        <dbReference type="ARBA" id="ARBA00022656"/>
    </source>
</evidence>
<dbReference type="Pfam" id="PF03945">
    <property type="entry name" value="Endotoxin_N"/>
    <property type="match status" value="1"/>
</dbReference>
<dbReference type="GO" id="GO:0090729">
    <property type="term" value="F:toxin activity"/>
    <property type="evidence" value="ECO:0007669"/>
    <property type="project" value="UniProtKB-KW"/>
</dbReference>
<evidence type="ECO:0000313" key="6">
    <source>
        <dbReference type="EMBL" id="BAJ01126.1"/>
    </source>
</evidence>
<dbReference type="EMBL" id="AP011177">
    <property type="protein sequence ID" value="BAJ01126.1"/>
    <property type="molecule type" value="Genomic_DNA"/>
</dbReference>
<evidence type="ECO:0000259" key="5">
    <source>
        <dbReference type="Pfam" id="PF03945"/>
    </source>
</evidence>
<evidence type="ECO:0000256" key="4">
    <source>
        <dbReference type="ARBA" id="ARBA00023026"/>
    </source>
</evidence>
<dbReference type="InterPro" id="IPR036716">
    <property type="entry name" value="Pest_crys_N_sf"/>
</dbReference>
<dbReference type="KEGG" id="svo:SVI_1155"/>
<keyword evidence="4" id="KW-0843">Virulence</keyword>
<accession>D4ZHH7</accession>
<reference evidence="7" key="1">
    <citation type="journal article" date="2010" name="Mol. Biosyst.">
        <title>Complete genome sequence and comparative analysis of Shewanella violacea, a psychrophilic and piezophilic bacterium from deep sea floor sediments.</title>
        <authorList>
            <person name="Aono E."/>
            <person name="Baba T."/>
            <person name="Ara T."/>
            <person name="Nishi T."/>
            <person name="Nakamichi T."/>
            <person name="Inamoto E."/>
            <person name="Toyonaga H."/>
            <person name="Hasegawa M."/>
            <person name="Takai Y."/>
            <person name="Okumura Y."/>
            <person name="Baba M."/>
            <person name="Tomita M."/>
            <person name="Kato C."/>
            <person name="Oshima T."/>
            <person name="Nakasone K."/>
            <person name="Mori H."/>
        </authorList>
    </citation>
    <scope>NUCLEOTIDE SEQUENCE [LARGE SCALE GENOMIC DNA]</scope>
    <source>
        <strain evidence="7">JCM 10179 / CIP 106290 / LMG 19151 / DSS12</strain>
    </source>
</reference>
<keyword evidence="3" id="KW-0749">Sporulation</keyword>
<dbReference type="OrthoDB" id="6429287at2"/>
<dbReference type="SUPFAM" id="SSF56849">
    <property type="entry name" value="delta-Endotoxin (insectocide), N-terminal domain"/>
    <property type="match status" value="1"/>
</dbReference>
<dbReference type="RefSeq" id="WP_013050437.1">
    <property type="nucleotide sequence ID" value="NC_014012.1"/>
</dbReference>
<sequence>MNNEYIVTMEKKNNIELKSSGRYTLDDFYHDHAYAFKVALTIGLKKIPYVGSILSTLVKILWPTGASGESLQNLWEMERNEIQSMIDEATLHTINDILNGIVNSLGDKIADINRTIENYGFAAAKDDYINLISNYIIGLEEQFKFESEGSEFIAYATMPLLSITVGLQLSYLAFGLDNKANFGLDSADIDKCSRNIDEIYKDVKKYIEKYAKWSDSDSYSNANSENIYNEVMGSRAFCALNGFEHIEIWSEIQSRKSLDFSIISTSVSYSVEVGVLTPNMTRMATAVEVGPPLLPVMVDGHRNKIVKIEGWDSVEINSYRRVGCLKITYENGDVYDMGVKTSNPVSISLDGEFVDTVKVVQGDTYAINYIKFTLTDGRTMSVGEQSGDTQLLGFDNHTIAAIFVDEGSSDKISCVSVSCIPKQYEEE</sequence>
<dbReference type="GO" id="GO:0030435">
    <property type="term" value="P:sporulation resulting in formation of a cellular spore"/>
    <property type="evidence" value="ECO:0007669"/>
    <property type="project" value="UniProtKB-KW"/>
</dbReference>
<name>D4ZHH7_SHEVD</name>
<feature type="domain" description="Pesticidal crystal protein" evidence="5">
    <location>
        <begin position="43"/>
        <end position="251"/>
    </location>
</feature>
<protein>
    <recommendedName>
        <fullName evidence="5">Pesticidal crystal protein domain-containing protein</fullName>
    </recommendedName>
</protein>
<gene>
    <name evidence="6" type="ordered locus">SVI_1155</name>
</gene>
<keyword evidence="7" id="KW-1185">Reference proteome</keyword>
<evidence type="ECO:0000256" key="1">
    <source>
        <dbReference type="ARBA" id="ARBA00007819"/>
    </source>
</evidence>
<keyword evidence="2" id="KW-0800">Toxin</keyword>
<organism evidence="6 7">
    <name type="scientific">Shewanella violacea (strain JCM 10179 / CIP 106290 / LMG 19151 / DSS12)</name>
    <dbReference type="NCBI Taxonomy" id="637905"/>
    <lineage>
        <taxon>Bacteria</taxon>
        <taxon>Pseudomonadati</taxon>
        <taxon>Pseudomonadota</taxon>
        <taxon>Gammaproteobacteria</taxon>
        <taxon>Alteromonadales</taxon>
        <taxon>Shewanellaceae</taxon>
        <taxon>Shewanella</taxon>
    </lineage>
</organism>
<proteinExistence type="inferred from homology"/>
<dbReference type="Proteomes" id="UP000002350">
    <property type="component" value="Chromosome"/>
</dbReference>
<comment type="similarity">
    <text evidence="1">Belongs to the delta endotoxin family.</text>
</comment>